<gene>
    <name evidence="2" type="ORF">ACFSSA_08875</name>
</gene>
<evidence type="ECO:0000313" key="2">
    <source>
        <dbReference type="EMBL" id="MFD2256786.1"/>
    </source>
</evidence>
<keyword evidence="3" id="KW-1185">Reference proteome</keyword>
<name>A0ABW5D9N2_9BACT</name>
<sequence>MNQSLIIDLPSLPEEGKAFSGELDGAIFDLPKGDAQPAGPLEYNLWIQRFGSELLLTGKISAPFTFTCVVTLKNFVQTIELNSATIAVEIENSSQVDVTEALREEVLLEFPTAPRCDEGDNPEPCEIDSRYLAVDKPVENGLSPAPRNEGTDQWSALNDLTGLNDQT</sequence>
<reference evidence="3" key="1">
    <citation type="journal article" date="2019" name="Int. J. Syst. Evol. Microbiol.">
        <title>The Global Catalogue of Microorganisms (GCM) 10K type strain sequencing project: providing services to taxonomists for standard genome sequencing and annotation.</title>
        <authorList>
            <consortium name="The Broad Institute Genomics Platform"/>
            <consortium name="The Broad Institute Genome Sequencing Center for Infectious Disease"/>
            <person name="Wu L."/>
            <person name="Ma J."/>
        </authorList>
    </citation>
    <scope>NUCLEOTIDE SEQUENCE [LARGE SCALE GENOMIC DNA]</scope>
    <source>
        <strain evidence="3">CGMCC 4.7106</strain>
    </source>
</reference>
<proteinExistence type="predicted"/>
<organism evidence="2 3">
    <name type="scientific">Luteolibacter algae</name>
    <dbReference type="NCBI Taxonomy" id="454151"/>
    <lineage>
        <taxon>Bacteria</taxon>
        <taxon>Pseudomonadati</taxon>
        <taxon>Verrucomicrobiota</taxon>
        <taxon>Verrucomicrobiia</taxon>
        <taxon>Verrucomicrobiales</taxon>
        <taxon>Verrucomicrobiaceae</taxon>
        <taxon>Luteolibacter</taxon>
    </lineage>
</organism>
<dbReference type="EMBL" id="JBHUIT010000016">
    <property type="protein sequence ID" value="MFD2256786.1"/>
    <property type="molecule type" value="Genomic_DNA"/>
</dbReference>
<protein>
    <submittedName>
        <fullName evidence="2">YceD family protein</fullName>
    </submittedName>
</protein>
<comment type="caution">
    <text evidence="2">The sequence shown here is derived from an EMBL/GenBank/DDBJ whole genome shotgun (WGS) entry which is preliminary data.</text>
</comment>
<dbReference type="RefSeq" id="WP_386820135.1">
    <property type="nucleotide sequence ID" value="NZ_JBHUIT010000016.1"/>
</dbReference>
<evidence type="ECO:0000256" key="1">
    <source>
        <dbReference type="SAM" id="MobiDB-lite"/>
    </source>
</evidence>
<feature type="region of interest" description="Disordered" evidence="1">
    <location>
        <begin position="138"/>
        <end position="167"/>
    </location>
</feature>
<feature type="compositionally biased region" description="Polar residues" evidence="1">
    <location>
        <begin position="151"/>
        <end position="167"/>
    </location>
</feature>
<dbReference type="Proteomes" id="UP001597375">
    <property type="component" value="Unassembled WGS sequence"/>
</dbReference>
<evidence type="ECO:0000313" key="3">
    <source>
        <dbReference type="Proteomes" id="UP001597375"/>
    </source>
</evidence>
<accession>A0ABW5D9N2</accession>